<keyword evidence="2" id="KW-1185">Reference proteome</keyword>
<sequence>MYLRSNVREQGWYVNNCLAIVDCKSPRIDVNGHWIDIENIIIKNIGVNVCGLNNTKSTSLEILREFGLERGMSDSERAVITPRIGWRKLTDPDKKNLLLHELLIDHNYNRIDPWTF</sequence>
<reference evidence="1" key="2">
    <citation type="submission" date="2023-03" db="EMBL/GenBank/DDBJ databases">
        <authorList>
            <person name="Inwood S.N."/>
            <person name="Skelly J.G."/>
            <person name="Guhlin J."/>
            <person name="Harrop T.W.R."/>
            <person name="Goldson S.G."/>
            <person name="Dearden P.K."/>
        </authorList>
    </citation>
    <scope>NUCLEOTIDE SEQUENCE</scope>
    <source>
        <strain evidence="1">Lincoln</strain>
        <tissue evidence="1">Whole body</tissue>
    </source>
</reference>
<comment type="caution">
    <text evidence="1">The sequence shown here is derived from an EMBL/GenBank/DDBJ whole genome shotgun (WGS) entry which is preliminary data.</text>
</comment>
<name>A0AA39KW36_MICHY</name>
<reference evidence="1" key="1">
    <citation type="journal article" date="2023" name="bioRxiv">
        <title>Scaffold-level genome assemblies of two parasitoid biocontrol wasps reveal the parthenogenesis mechanism and an associated novel virus.</title>
        <authorList>
            <person name="Inwood S."/>
            <person name="Skelly J."/>
            <person name="Guhlin J."/>
            <person name="Harrop T."/>
            <person name="Goldson S."/>
            <person name="Dearden P."/>
        </authorList>
    </citation>
    <scope>NUCLEOTIDE SEQUENCE</scope>
    <source>
        <strain evidence="1">Lincoln</strain>
        <tissue evidence="1">Whole body</tissue>
    </source>
</reference>
<organism evidence="1 2">
    <name type="scientific">Microctonus hyperodae</name>
    <name type="common">Parasitoid wasp</name>
    <dbReference type="NCBI Taxonomy" id="165561"/>
    <lineage>
        <taxon>Eukaryota</taxon>
        <taxon>Metazoa</taxon>
        <taxon>Ecdysozoa</taxon>
        <taxon>Arthropoda</taxon>
        <taxon>Hexapoda</taxon>
        <taxon>Insecta</taxon>
        <taxon>Pterygota</taxon>
        <taxon>Neoptera</taxon>
        <taxon>Endopterygota</taxon>
        <taxon>Hymenoptera</taxon>
        <taxon>Apocrita</taxon>
        <taxon>Ichneumonoidea</taxon>
        <taxon>Braconidae</taxon>
        <taxon>Euphorinae</taxon>
        <taxon>Microctonus</taxon>
    </lineage>
</organism>
<evidence type="ECO:0000313" key="1">
    <source>
        <dbReference type="EMBL" id="KAK0175751.1"/>
    </source>
</evidence>
<evidence type="ECO:0000313" key="2">
    <source>
        <dbReference type="Proteomes" id="UP001168972"/>
    </source>
</evidence>
<dbReference type="AlphaFoldDB" id="A0AA39KW36"/>
<dbReference type="EMBL" id="JAQQBR010000005">
    <property type="protein sequence ID" value="KAK0175751.1"/>
    <property type="molecule type" value="Genomic_DNA"/>
</dbReference>
<accession>A0AA39KW36</accession>
<dbReference type="Proteomes" id="UP001168972">
    <property type="component" value="Unassembled WGS sequence"/>
</dbReference>
<protein>
    <submittedName>
        <fullName evidence="1">Uncharacterized protein</fullName>
    </submittedName>
</protein>
<proteinExistence type="predicted"/>
<gene>
    <name evidence="1" type="ORF">PV327_009478</name>
</gene>